<evidence type="ECO:0000313" key="1">
    <source>
        <dbReference type="EMBL" id="CAG1838789.1"/>
    </source>
</evidence>
<sequence>MLQATYTIHMPLTLFCLVHQRSRKRQQNPCATMHACSTKQPFHRCLRPQSKALRYSLAHPTLYQQSHGRQYNLSLSLSLTFKCNTGKLHCSHFDGLLEHKATPAVCLGARHRLLRIYGIVFYPACSTTTESNLSDTKQSQSLELNSVLASDMYEDSSIHRLNVFAARMLFLSLQAHSFGNVESPVVPLLKLQQVPSRHIITSSNVLRFSSSSSIVS</sequence>
<organism evidence="2 3">
    <name type="scientific">Musa acuminata subsp. malaccensis</name>
    <name type="common">Wild banana</name>
    <name type="synonym">Musa malaccensis</name>
    <dbReference type="NCBI Taxonomy" id="214687"/>
    <lineage>
        <taxon>Eukaryota</taxon>
        <taxon>Viridiplantae</taxon>
        <taxon>Streptophyta</taxon>
        <taxon>Embryophyta</taxon>
        <taxon>Tracheophyta</taxon>
        <taxon>Spermatophyta</taxon>
        <taxon>Magnoliopsida</taxon>
        <taxon>Liliopsida</taxon>
        <taxon>Zingiberales</taxon>
        <taxon>Musaceae</taxon>
        <taxon>Musa</taxon>
    </lineage>
</organism>
<protein>
    <submittedName>
        <fullName evidence="1">(wild Malaysian banana) hypothetical protein</fullName>
    </submittedName>
</protein>
<evidence type="ECO:0000313" key="2">
    <source>
        <dbReference type="EnsemblPlants" id="Ma00_p04370.1"/>
    </source>
</evidence>
<evidence type="ECO:0000313" key="3">
    <source>
        <dbReference type="Proteomes" id="UP000012960"/>
    </source>
</evidence>
<keyword evidence="3" id="KW-1185">Reference proteome</keyword>
<dbReference type="InParanoid" id="A0A804HN89"/>
<gene>
    <name evidence="1" type="ORF">GSMUA_269660.1</name>
</gene>
<name>A0A804HN89_MUSAM</name>
<dbReference type="Gramene" id="Ma00_t04370.1">
    <property type="protein sequence ID" value="Ma00_p04370.1"/>
    <property type="gene ID" value="Ma00_g04370"/>
</dbReference>
<reference evidence="1" key="1">
    <citation type="submission" date="2021-03" db="EMBL/GenBank/DDBJ databases">
        <authorList>
            <consortium name="Genoscope - CEA"/>
            <person name="William W."/>
        </authorList>
    </citation>
    <scope>NUCLEOTIDE SEQUENCE</scope>
    <source>
        <strain evidence="1">Doubled-haploid Pahang</strain>
    </source>
</reference>
<dbReference type="AlphaFoldDB" id="A0A804HN89"/>
<dbReference type="EMBL" id="HG996470">
    <property type="protein sequence ID" value="CAG1838789.1"/>
    <property type="molecule type" value="Genomic_DNA"/>
</dbReference>
<reference evidence="2" key="2">
    <citation type="submission" date="2021-05" db="UniProtKB">
        <authorList>
            <consortium name="EnsemblPlants"/>
        </authorList>
    </citation>
    <scope>IDENTIFICATION</scope>
    <source>
        <strain evidence="2">subsp. malaccensis</strain>
    </source>
</reference>
<proteinExistence type="predicted"/>
<dbReference type="EnsemblPlants" id="Ma00_t04370.1">
    <property type="protein sequence ID" value="Ma00_p04370.1"/>
    <property type="gene ID" value="Ma00_g04370"/>
</dbReference>
<dbReference type="Proteomes" id="UP000012960">
    <property type="component" value="Unplaced"/>
</dbReference>
<accession>A0A804HN89</accession>